<dbReference type="OrthoDB" id="7219996at2"/>
<sequence length="433" mass="51631">MVIENKQLLNRLSDFLEFNYKDKDNFRQFCDFMSDFKERSISFDELSMAISNSFQPESERDDIIELSIFTQNNRCYKYRVTKEIYKYLYKCKCHYWDTYVVTKDFLNKEYSKCNSFYDFISNEYKTISCRSMDYESEYTGESLSFFENIKKNQNIKKFCKMIDNLNVNDVNMFDVFEMYHSVYKCLWGRGKKYHIQKRVIFDAVISFFKYSEAKRKQVKFFDFLIVDIMKKYVMGHKKLDVTEMFPHDDLLPCPFCGKEPHIYMKTFWFNLIVTIECDDCFHVMSKDVIESSGLNQEDRLYINSFTEVIDALVEKWNHRIRNDDMWLDDDTLPEELPECEPNTFPQITYANGLKCCPFCGAKAGLIKQNSGTKRDGKRDPEGIKTIKVVCSKHCFSASHFGTPERIPDKLTIEYMAYRWNKRHYSEIGNRNSA</sequence>
<dbReference type="RefSeq" id="WP_160560878.1">
    <property type="nucleotide sequence ID" value="NZ_QZDT01000025.1"/>
</dbReference>
<dbReference type="AlphaFoldDB" id="A0A9X5GU96"/>
<gene>
    <name evidence="1" type="ORF">D5281_14755</name>
</gene>
<evidence type="ECO:0000313" key="2">
    <source>
        <dbReference type="Proteomes" id="UP001154420"/>
    </source>
</evidence>
<dbReference type="EMBL" id="QZDT01000025">
    <property type="protein sequence ID" value="NBJ93822.1"/>
    <property type="molecule type" value="Genomic_DNA"/>
</dbReference>
<name>A0A9X5GU96_9FIRM</name>
<protein>
    <submittedName>
        <fullName evidence="1">Uncharacterized protein</fullName>
    </submittedName>
</protein>
<reference evidence="1" key="1">
    <citation type="submission" date="2018-09" db="EMBL/GenBank/DDBJ databases">
        <title>Murine metabolic-syndrome-specific gut microbial biobank.</title>
        <authorList>
            <person name="Liu C."/>
        </authorList>
    </citation>
    <scope>NUCLEOTIDE SEQUENCE</scope>
    <source>
        <strain evidence="1">D42-62</strain>
    </source>
</reference>
<organism evidence="1 2">
    <name type="scientific">Parablautia muri</name>
    <dbReference type="NCBI Taxonomy" id="2320879"/>
    <lineage>
        <taxon>Bacteria</taxon>
        <taxon>Bacillati</taxon>
        <taxon>Bacillota</taxon>
        <taxon>Clostridia</taxon>
        <taxon>Lachnospirales</taxon>
        <taxon>Lachnospiraceae</taxon>
        <taxon>Parablautia</taxon>
    </lineage>
</organism>
<evidence type="ECO:0000313" key="1">
    <source>
        <dbReference type="EMBL" id="NBJ93822.1"/>
    </source>
</evidence>
<accession>A0A9X5GU96</accession>
<keyword evidence="2" id="KW-1185">Reference proteome</keyword>
<comment type="caution">
    <text evidence="1">The sequence shown here is derived from an EMBL/GenBank/DDBJ whole genome shotgun (WGS) entry which is preliminary data.</text>
</comment>
<proteinExistence type="predicted"/>
<dbReference type="Proteomes" id="UP001154420">
    <property type="component" value="Unassembled WGS sequence"/>
</dbReference>